<comment type="caution">
    <text evidence="3">The sequence shown here is derived from an EMBL/GenBank/DDBJ whole genome shotgun (WGS) entry which is preliminary data.</text>
</comment>
<evidence type="ECO:0000259" key="2">
    <source>
        <dbReference type="Pfam" id="PF14226"/>
    </source>
</evidence>
<dbReference type="EMBL" id="JARKIF010000031">
    <property type="protein sequence ID" value="KAJ7612177.1"/>
    <property type="molecule type" value="Genomic_DNA"/>
</dbReference>
<proteinExistence type="predicted"/>
<evidence type="ECO:0000313" key="4">
    <source>
        <dbReference type="Proteomes" id="UP001221142"/>
    </source>
</evidence>
<evidence type="ECO:0000259" key="1">
    <source>
        <dbReference type="Pfam" id="PF03171"/>
    </source>
</evidence>
<dbReference type="InterPro" id="IPR050231">
    <property type="entry name" value="Iron_ascorbate_oxido_reductase"/>
</dbReference>
<dbReference type="InterPro" id="IPR027443">
    <property type="entry name" value="IPNS-like_sf"/>
</dbReference>
<feature type="domain" description="Non-haem dioxygenase N-terminal" evidence="2">
    <location>
        <begin position="26"/>
        <end position="128"/>
    </location>
</feature>
<dbReference type="Proteomes" id="UP001221142">
    <property type="component" value="Unassembled WGS sequence"/>
</dbReference>
<dbReference type="PANTHER" id="PTHR47990">
    <property type="entry name" value="2-OXOGLUTARATE (2OG) AND FE(II)-DEPENDENT OXYGENASE SUPERFAMILY PROTEIN-RELATED"/>
    <property type="match status" value="1"/>
</dbReference>
<dbReference type="Pfam" id="PF03171">
    <property type="entry name" value="2OG-FeII_Oxy"/>
    <property type="match status" value="1"/>
</dbReference>
<reference evidence="3" key="1">
    <citation type="submission" date="2023-03" db="EMBL/GenBank/DDBJ databases">
        <title>Massive genome expansion in bonnet fungi (Mycena s.s.) driven by repeated elements and novel gene families across ecological guilds.</title>
        <authorList>
            <consortium name="Lawrence Berkeley National Laboratory"/>
            <person name="Harder C.B."/>
            <person name="Miyauchi S."/>
            <person name="Viragh M."/>
            <person name="Kuo A."/>
            <person name="Thoen E."/>
            <person name="Andreopoulos B."/>
            <person name="Lu D."/>
            <person name="Skrede I."/>
            <person name="Drula E."/>
            <person name="Henrissat B."/>
            <person name="Morin E."/>
            <person name="Kohler A."/>
            <person name="Barry K."/>
            <person name="LaButti K."/>
            <person name="Morin E."/>
            <person name="Salamov A."/>
            <person name="Lipzen A."/>
            <person name="Mereny Z."/>
            <person name="Hegedus B."/>
            <person name="Baldrian P."/>
            <person name="Stursova M."/>
            <person name="Weitz H."/>
            <person name="Taylor A."/>
            <person name="Grigoriev I.V."/>
            <person name="Nagy L.G."/>
            <person name="Martin F."/>
            <person name="Kauserud H."/>
        </authorList>
    </citation>
    <scope>NUCLEOTIDE SEQUENCE</scope>
    <source>
        <strain evidence="3">9284</strain>
    </source>
</reference>
<organism evidence="3 4">
    <name type="scientific">Roridomyces roridus</name>
    <dbReference type="NCBI Taxonomy" id="1738132"/>
    <lineage>
        <taxon>Eukaryota</taxon>
        <taxon>Fungi</taxon>
        <taxon>Dikarya</taxon>
        <taxon>Basidiomycota</taxon>
        <taxon>Agaricomycotina</taxon>
        <taxon>Agaricomycetes</taxon>
        <taxon>Agaricomycetidae</taxon>
        <taxon>Agaricales</taxon>
        <taxon>Marasmiineae</taxon>
        <taxon>Mycenaceae</taxon>
        <taxon>Roridomyces</taxon>
    </lineage>
</organism>
<protein>
    <recommendedName>
        <fullName evidence="5">Clavaminate synthase-like protein</fullName>
    </recommendedName>
</protein>
<gene>
    <name evidence="3" type="ORF">FB45DRAFT_940031</name>
</gene>
<feature type="domain" description="Isopenicillin N synthase-like Fe(2+) 2OG dioxygenase" evidence="1">
    <location>
        <begin position="209"/>
        <end position="279"/>
    </location>
</feature>
<evidence type="ECO:0008006" key="5">
    <source>
        <dbReference type="Google" id="ProtNLM"/>
    </source>
</evidence>
<name>A0AAD7FCI0_9AGAR</name>
<dbReference type="Gene3D" id="2.60.120.330">
    <property type="entry name" value="B-lactam Antibiotic, Isopenicillin N Synthase, Chain"/>
    <property type="match status" value="1"/>
</dbReference>
<dbReference type="InterPro" id="IPR026992">
    <property type="entry name" value="DIOX_N"/>
</dbReference>
<dbReference type="InterPro" id="IPR044861">
    <property type="entry name" value="IPNS-like_FE2OG_OXY"/>
</dbReference>
<dbReference type="SUPFAM" id="SSF51197">
    <property type="entry name" value="Clavaminate synthase-like"/>
    <property type="match status" value="1"/>
</dbReference>
<sequence length="358" mass="41108">MDSNAVTKWIPPPPTAHDLPWADILTVDLALYDTHRDELVRTVSTALERDGFFYVVGHGIESETMSRQFDLGQLTFEGVSFEEKQEHRAQIAEKGSFMGYKLQNYWEIKDGVRDRIEHYNFYQNSIDPASRHPEPLRPYVEEVKAFLAETREKVLRRILSLIDAVLGLQDGHLWSLHETEDGRRGDDLLRYMIYDPLTPAESIKTNGVMLNGHTDFNSLSTLISQPISALQVLMPDNVWRYVKHRDGALVINVGDQLSFMSGGILKGTMHRVVRPPHDQAHLRRLGVFHFAHFLPGLPLDLLPSEKVRREGHKIFEEEIPTTDQWESTRIKSYGTGTFIKGEVFDIEEIAGLQIRHYH</sequence>
<accession>A0AAD7FCI0</accession>
<dbReference type="Pfam" id="PF14226">
    <property type="entry name" value="DIOX_N"/>
    <property type="match status" value="1"/>
</dbReference>
<keyword evidence="4" id="KW-1185">Reference proteome</keyword>
<dbReference type="AlphaFoldDB" id="A0AAD7FCI0"/>
<evidence type="ECO:0000313" key="3">
    <source>
        <dbReference type="EMBL" id="KAJ7612177.1"/>
    </source>
</evidence>
<dbReference type="PRINTS" id="PR00682">
    <property type="entry name" value="IPNSYNTHASE"/>
</dbReference>